<keyword evidence="9" id="KW-1185">Reference proteome</keyword>
<evidence type="ECO:0000256" key="1">
    <source>
        <dbReference type="ARBA" id="ARBA00007074"/>
    </source>
</evidence>
<dbReference type="Pfam" id="PF00877">
    <property type="entry name" value="NLPC_P60"/>
    <property type="match status" value="1"/>
</dbReference>
<dbReference type="SUPFAM" id="SSF54001">
    <property type="entry name" value="Cysteine proteinases"/>
    <property type="match status" value="1"/>
</dbReference>
<dbReference type="Gene3D" id="2.30.30.40">
    <property type="entry name" value="SH3 Domains"/>
    <property type="match status" value="2"/>
</dbReference>
<evidence type="ECO:0000256" key="2">
    <source>
        <dbReference type="ARBA" id="ARBA00022670"/>
    </source>
</evidence>
<feature type="chain" id="PRO_5019072714" evidence="5">
    <location>
        <begin position="29"/>
        <end position="347"/>
    </location>
</feature>
<keyword evidence="4" id="KW-0788">Thiol protease</keyword>
<dbReference type="PANTHER" id="PTHR47053:SF1">
    <property type="entry name" value="MUREIN DD-ENDOPEPTIDASE MEPH-RELATED"/>
    <property type="match status" value="1"/>
</dbReference>
<dbReference type="InterPro" id="IPR000064">
    <property type="entry name" value="NLP_P60_dom"/>
</dbReference>
<evidence type="ECO:0000259" key="7">
    <source>
        <dbReference type="PROSITE" id="PS51935"/>
    </source>
</evidence>
<keyword evidence="5" id="KW-0732">Signal</keyword>
<evidence type="ECO:0000259" key="6">
    <source>
        <dbReference type="PROSITE" id="PS51781"/>
    </source>
</evidence>
<gene>
    <name evidence="8" type="ORF">BET01_07445</name>
</gene>
<feature type="signal peptide" evidence="5">
    <location>
        <begin position="1"/>
        <end position="28"/>
    </location>
</feature>
<dbReference type="PROSITE" id="PS51935">
    <property type="entry name" value="NLPC_P60"/>
    <property type="match status" value="1"/>
</dbReference>
<name>A0A419SYR5_9FIRM</name>
<keyword evidence="3 8" id="KW-0378">Hydrolase</keyword>
<dbReference type="PANTHER" id="PTHR47053">
    <property type="entry name" value="MUREIN DD-ENDOPEPTIDASE MEPH-RELATED"/>
    <property type="match status" value="1"/>
</dbReference>
<dbReference type="Gene3D" id="3.90.1720.10">
    <property type="entry name" value="endopeptidase domain like (from Nostoc punctiforme)"/>
    <property type="match status" value="1"/>
</dbReference>
<dbReference type="PROSITE" id="PS51781">
    <property type="entry name" value="SH3B"/>
    <property type="match status" value="1"/>
</dbReference>
<protein>
    <submittedName>
        <fullName evidence="8">Hydrolase Nlp/P60</fullName>
    </submittedName>
</protein>
<evidence type="ECO:0000313" key="9">
    <source>
        <dbReference type="Proteomes" id="UP000284277"/>
    </source>
</evidence>
<sequence>MTDKAWKLLGFAIACGSAVWIAAADVQAAGTKTTVTTGTPVAGIDVYMDKYQENTKQKSGEETAGLTQDKMRIGTFRTIFSNLGVAIVEDSLNIRKEPKNDAEVVGKLRSHSGASVLSEENGWYKIKSGQITGYVCGQYLATGKEARAIAYYDMKLMLRVDTQTLRVRSQPNTDAQILGRIHEGETYRFLSGSKGWAQIEYKGKPAYAYVPEFATIAYTIPEAEINSDVRSQVVNYAVNFVGKPYRWGGTNPNTGADCSGFVQYVMEHAAGVQLDRTSRQQASEGEAVPASNMEPGDLLFYSSGSQIDHVAMYIGEGQIVHAANRRSGIKISTWNYRNPVTIRRVIP</sequence>
<dbReference type="SMART" id="SM00287">
    <property type="entry name" value="SH3b"/>
    <property type="match status" value="2"/>
</dbReference>
<comment type="similarity">
    <text evidence="1">Belongs to the peptidase C40 family.</text>
</comment>
<comment type="caution">
    <text evidence="8">The sequence shown here is derived from an EMBL/GenBank/DDBJ whole genome shotgun (WGS) entry which is preliminary data.</text>
</comment>
<dbReference type="EMBL" id="MCIA01000031">
    <property type="protein sequence ID" value="RKD30410.1"/>
    <property type="molecule type" value="Genomic_DNA"/>
</dbReference>
<dbReference type="InterPro" id="IPR038765">
    <property type="entry name" value="Papain-like_cys_pep_sf"/>
</dbReference>
<dbReference type="Pfam" id="PF08239">
    <property type="entry name" value="SH3_3"/>
    <property type="match status" value="2"/>
</dbReference>
<evidence type="ECO:0000313" key="8">
    <source>
        <dbReference type="EMBL" id="RKD30410.1"/>
    </source>
</evidence>
<dbReference type="GO" id="GO:0006508">
    <property type="term" value="P:proteolysis"/>
    <property type="evidence" value="ECO:0007669"/>
    <property type="project" value="UniProtKB-KW"/>
</dbReference>
<dbReference type="Proteomes" id="UP000284277">
    <property type="component" value="Unassembled WGS sequence"/>
</dbReference>
<dbReference type="OrthoDB" id="9808890at2"/>
<dbReference type="RefSeq" id="WP_120197999.1">
    <property type="nucleotide sequence ID" value="NZ_MCIA01000031.1"/>
</dbReference>
<feature type="domain" description="NlpC/P60" evidence="7">
    <location>
        <begin position="227"/>
        <end position="347"/>
    </location>
</feature>
<accession>A0A419SYR5</accession>
<dbReference type="AlphaFoldDB" id="A0A419SYR5"/>
<dbReference type="GO" id="GO:0008234">
    <property type="term" value="F:cysteine-type peptidase activity"/>
    <property type="evidence" value="ECO:0007669"/>
    <property type="project" value="UniProtKB-KW"/>
</dbReference>
<evidence type="ECO:0000256" key="3">
    <source>
        <dbReference type="ARBA" id="ARBA00022801"/>
    </source>
</evidence>
<proteinExistence type="inferred from homology"/>
<feature type="domain" description="SH3b" evidence="6">
    <location>
        <begin position="81"/>
        <end position="144"/>
    </location>
</feature>
<organism evidence="8 9">
    <name type="scientific">Lacrimispora algidixylanolytica</name>
    <dbReference type="NCBI Taxonomy" id="94868"/>
    <lineage>
        <taxon>Bacteria</taxon>
        <taxon>Bacillati</taxon>
        <taxon>Bacillota</taxon>
        <taxon>Clostridia</taxon>
        <taxon>Lachnospirales</taxon>
        <taxon>Lachnospiraceae</taxon>
        <taxon>Lacrimispora</taxon>
    </lineage>
</organism>
<keyword evidence="2" id="KW-0645">Protease</keyword>
<evidence type="ECO:0000256" key="5">
    <source>
        <dbReference type="SAM" id="SignalP"/>
    </source>
</evidence>
<evidence type="ECO:0000256" key="4">
    <source>
        <dbReference type="ARBA" id="ARBA00022807"/>
    </source>
</evidence>
<reference evidence="8 9" key="1">
    <citation type="submission" date="2016-08" db="EMBL/GenBank/DDBJ databases">
        <title>A new outlook on sporulation: Clostridium algidixylanolyticum.</title>
        <authorList>
            <person name="Poppleton D.I."/>
            <person name="Gribaldo S."/>
        </authorList>
    </citation>
    <scope>NUCLEOTIDE SEQUENCE [LARGE SCALE GENOMIC DNA]</scope>
    <source>
        <strain evidence="8 9">SPL73</strain>
    </source>
</reference>
<dbReference type="InterPro" id="IPR051202">
    <property type="entry name" value="Peptidase_C40"/>
</dbReference>
<dbReference type="InterPro" id="IPR003646">
    <property type="entry name" value="SH3-like_bac-type"/>
</dbReference>